<gene>
    <name evidence="2" type="ORF">AUP43_06675</name>
</gene>
<keyword evidence="1" id="KW-1133">Transmembrane helix</keyword>
<accession>A0A154W864</accession>
<keyword evidence="1" id="KW-0472">Membrane</keyword>
<evidence type="ECO:0000313" key="3">
    <source>
        <dbReference type="Proteomes" id="UP000076400"/>
    </source>
</evidence>
<keyword evidence="3" id="KW-1185">Reference proteome</keyword>
<proteinExistence type="predicted"/>
<feature type="transmembrane region" description="Helical" evidence="1">
    <location>
        <begin position="25"/>
        <end position="49"/>
    </location>
</feature>
<protein>
    <submittedName>
        <fullName evidence="2">Uncharacterized protein</fullName>
    </submittedName>
</protein>
<organism evidence="2 3">
    <name type="scientific">Oceanibaculum pacificum</name>
    <dbReference type="NCBI Taxonomy" id="580166"/>
    <lineage>
        <taxon>Bacteria</taxon>
        <taxon>Pseudomonadati</taxon>
        <taxon>Pseudomonadota</taxon>
        <taxon>Alphaproteobacteria</taxon>
        <taxon>Rhodospirillales</taxon>
        <taxon>Oceanibaculaceae</taxon>
        <taxon>Oceanibaculum</taxon>
    </lineage>
</organism>
<name>A0A154W864_9PROT</name>
<evidence type="ECO:0000313" key="2">
    <source>
        <dbReference type="EMBL" id="KZD09729.1"/>
    </source>
</evidence>
<dbReference type="Proteomes" id="UP000076400">
    <property type="component" value="Unassembled WGS sequence"/>
</dbReference>
<dbReference type="RefSeq" id="WP_067554504.1">
    <property type="nucleotide sequence ID" value="NZ_LPXN01000095.1"/>
</dbReference>
<dbReference type="EMBL" id="LPXN01000095">
    <property type="protein sequence ID" value="KZD09729.1"/>
    <property type="molecule type" value="Genomic_DNA"/>
</dbReference>
<reference evidence="2 3" key="1">
    <citation type="submission" date="2015-12" db="EMBL/GenBank/DDBJ databases">
        <title>Genome sequence of Oceanibaculum pacificum MCCC 1A02656.</title>
        <authorList>
            <person name="Lu L."/>
            <person name="Lai Q."/>
            <person name="Shao Z."/>
            <person name="Qian P."/>
        </authorList>
    </citation>
    <scope>NUCLEOTIDE SEQUENCE [LARGE SCALE GENOMIC DNA]</scope>
    <source>
        <strain evidence="2 3">MCCC 1A02656</strain>
    </source>
</reference>
<comment type="caution">
    <text evidence="2">The sequence shown here is derived from an EMBL/GenBank/DDBJ whole genome shotgun (WGS) entry which is preliminary data.</text>
</comment>
<dbReference type="AlphaFoldDB" id="A0A154W864"/>
<keyword evidence="1" id="KW-0812">Transmembrane</keyword>
<dbReference type="STRING" id="580166.AUP43_06675"/>
<evidence type="ECO:0000256" key="1">
    <source>
        <dbReference type="SAM" id="Phobius"/>
    </source>
</evidence>
<sequence>MSVTGHHFPTPSVTLPRLGAVLRRVGYGLGAVLGAGTILLAIIAIRLLSAADTMPGVARAIFG</sequence>